<dbReference type="InterPro" id="IPR033452">
    <property type="entry name" value="GH30_C"/>
</dbReference>
<dbReference type="RefSeq" id="WP_058723510.1">
    <property type="nucleotide sequence ID" value="NZ_JANGBT010000020.1"/>
</dbReference>
<evidence type="ECO:0008006" key="12">
    <source>
        <dbReference type="Google" id="ProtNLM"/>
    </source>
</evidence>
<dbReference type="AlphaFoldDB" id="A0A0W7TNS8"/>
<feature type="domain" description="Glycosyl hydrolase family 30 TIM-barrel" evidence="6">
    <location>
        <begin position="81"/>
        <end position="429"/>
    </location>
</feature>
<evidence type="ECO:0000256" key="4">
    <source>
        <dbReference type="RuleBase" id="RU361188"/>
    </source>
</evidence>
<dbReference type="InterPro" id="IPR033453">
    <property type="entry name" value="Glyco_hydro_30_TIM-barrel"/>
</dbReference>
<dbReference type="InterPro" id="IPR001139">
    <property type="entry name" value="Glyco_hydro_30"/>
</dbReference>
<dbReference type="PANTHER" id="PTHR11069:SF23">
    <property type="entry name" value="LYSOSOMAL ACID GLUCOSYLCERAMIDASE"/>
    <property type="match status" value="1"/>
</dbReference>
<dbReference type="GO" id="GO:0016020">
    <property type="term" value="C:membrane"/>
    <property type="evidence" value="ECO:0007669"/>
    <property type="project" value="GOC"/>
</dbReference>
<dbReference type="InterPro" id="IPR017853">
    <property type="entry name" value="GH"/>
</dbReference>
<dbReference type="PANTHER" id="PTHR11069">
    <property type="entry name" value="GLUCOSYLCERAMIDASE"/>
    <property type="match status" value="1"/>
</dbReference>
<sequence length="815" mass="89768">MKKKIISCLLAITMMAAWTPPVFASEEGPAVAVWVSKVNASDSGMEKGLEQQTPLQFRMDDGVNISNLITVEENNTYQTMDGFGASITEASAHLYQTELSNQQQISMMTALFDKETGIGLSMLRQPIGATDHCVAPYTFASSEQADSLPGFDFSHELKEIFPTVEDALAVEPGRVKVMASCWSPPGWMKQNGSELGMYNNVKGTLKTSKYQAYANYITKFIQNYESRGIDIYAITPNNEPDHASYDWPALPMSHTQAQTLVADYLRPTLTQNGIDAKILCWDHSYTTTNYREGSYPLEFYEDADARNAVDGSAWHWYEGDEEVMSVVHKEYPSKDIWFTEGSGGEWGFPKWKTAFLNQSSCVINIARNWSKSIIFWNLALDENGGPDYYYDVNQGHNSTNRGLVTIDTQTGNWEYNVDYYTLGHVSKFVDPGAVRIDSTSLDGNIETVAFKNPDGGKVLVLANLQDAAQTVKIRWGDRSMTYTMLPESLVTMTWSGTQTGTDTEPIWFNNLENNTNYSAGTGASVSPAASTANLGGSNGIKLTTTANGDPGTASQCATITPQESASVDGSPYQYLTFSVKDMVNPGSCTVKVTFVDMNGNESSAWSHEKTVYENWTRVWVPVGGALGFDRTHIAQIRLGFYWKGDYYIDDIAFCNGYSDGIPPLSNNLVSNASFEDDGSAVAQPKGWHFEGANPESTYLEKNSNSASGRFHVVHYSPQTHDAYTWQTIYDLPNGTYTLRAMVQSGGGQTQNKILATDFGATEMSVDIPVSTPWVQVEIDNIQVTNGKCTVGFYTEGNSGDWSCVDNIEFFPASSG</sequence>
<feature type="chain" id="PRO_5036299328" description="Glycosyl hydrolase" evidence="5">
    <location>
        <begin position="25"/>
        <end position="815"/>
    </location>
</feature>
<dbReference type="Gene3D" id="2.60.120.260">
    <property type="entry name" value="Galactose-binding domain-like"/>
    <property type="match status" value="1"/>
</dbReference>
<dbReference type="InterPro" id="IPR008979">
    <property type="entry name" value="Galactose-bd-like_sf"/>
</dbReference>
<dbReference type="EMBL" id="VUNJ01000021">
    <property type="protein sequence ID" value="MST93196.1"/>
    <property type="molecule type" value="Genomic_DNA"/>
</dbReference>
<evidence type="ECO:0000256" key="3">
    <source>
        <dbReference type="ARBA" id="ARBA00022801"/>
    </source>
</evidence>
<dbReference type="Proteomes" id="UP000431913">
    <property type="component" value="Unassembled WGS sequence"/>
</dbReference>
<dbReference type="Pfam" id="PF17189">
    <property type="entry name" value="Glyco_hydro_30C"/>
    <property type="match status" value="1"/>
</dbReference>
<evidence type="ECO:0000256" key="5">
    <source>
        <dbReference type="SAM" id="SignalP"/>
    </source>
</evidence>
<keyword evidence="3 4" id="KW-0378">Hydrolase</keyword>
<evidence type="ECO:0000313" key="8">
    <source>
        <dbReference type="EMBL" id="KUE75488.1"/>
    </source>
</evidence>
<dbReference type="InterPro" id="IPR013780">
    <property type="entry name" value="Glyco_hydro_b"/>
</dbReference>
<evidence type="ECO:0000256" key="1">
    <source>
        <dbReference type="ARBA" id="ARBA00005382"/>
    </source>
</evidence>
<evidence type="ECO:0000313" key="11">
    <source>
        <dbReference type="Proteomes" id="UP000431913"/>
    </source>
</evidence>
<evidence type="ECO:0000259" key="7">
    <source>
        <dbReference type="Pfam" id="PF17189"/>
    </source>
</evidence>
<evidence type="ECO:0000259" key="6">
    <source>
        <dbReference type="Pfam" id="PF02055"/>
    </source>
</evidence>
<dbReference type="GO" id="GO:0006680">
    <property type="term" value="P:glucosylceramide catabolic process"/>
    <property type="evidence" value="ECO:0007669"/>
    <property type="project" value="TreeGrafter"/>
</dbReference>
<dbReference type="Pfam" id="PF02055">
    <property type="entry name" value="Glyco_hydro_30"/>
    <property type="match status" value="1"/>
</dbReference>
<dbReference type="SUPFAM" id="SSF49785">
    <property type="entry name" value="Galactose-binding domain-like"/>
    <property type="match status" value="1"/>
</dbReference>
<dbReference type="SUPFAM" id="SSF51445">
    <property type="entry name" value="(Trans)glycosidases"/>
    <property type="match status" value="1"/>
</dbReference>
<protein>
    <recommendedName>
        <fullName evidence="12">Glycosyl hydrolase</fullName>
    </recommendedName>
</protein>
<dbReference type="Gene3D" id="3.20.20.80">
    <property type="entry name" value="Glycosidases"/>
    <property type="match status" value="1"/>
</dbReference>
<reference evidence="8 10" key="1">
    <citation type="submission" date="2015-10" db="EMBL/GenBank/DDBJ databases">
        <title>A novel member of the family Ruminococcaceae isolated from human faeces.</title>
        <authorList>
            <person name="Shkoporov A.N."/>
            <person name="Chaplin A.V."/>
            <person name="Motuzova O.V."/>
            <person name="Kafarskaia L.I."/>
            <person name="Efimov B.A."/>
        </authorList>
    </citation>
    <scope>NUCLEOTIDE SEQUENCE [LARGE SCALE GENOMIC DNA]</scope>
    <source>
        <strain evidence="8 10">668</strain>
    </source>
</reference>
<dbReference type="EMBL" id="LMUA01000020">
    <property type="protein sequence ID" value="KUE75488.1"/>
    <property type="molecule type" value="Genomic_DNA"/>
</dbReference>
<dbReference type="PRINTS" id="PR00843">
    <property type="entry name" value="GLHYDRLASE30"/>
</dbReference>
<reference evidence="9 11" key="2">
    <citation type="submission" date="2019-08" db="EMBL/GenBank/DDBJ databases">
        <title>In-depth cultivation of the pig gut microbiome towards novel bacterial diversity and tailored functional studies.</title>
        <authorList>
            <person name="Wylensek D."/>
            <person name="Hitch T.C.A."/>
            <person name="Clavel T."/>
        </authorList>
    </citation>
    <scope>NUCLEOTIDE SEQUENCE [LARGE SCALE GENOMIC DNA]</scope>
    <source>
        <strain evidence="9 11">WCA3-601-WT-6J</strain>
    </source>
</reference>
<name>A0A0W7TNS8_9FIRM</name>
<comment type="caution">
    <text evidence="8">The sequence shown here is derived from an EMBL/GenBank/DDBJ whole genome shotgun (WGS) entry which is preliminary data.</text>
</comment>
<keyword evidence="2 5" id="KW-0732">Signal</keyword>
<dbReference type="Gene3D" id="2.60.40.1180">
    <property type="entry name" value="Golgi alpha-mannosidase II"/>
    <property type="match status" value="1"/>
</dbReference>
<keyword evidence="4" id="KW-0326">Glycosidase</keyword>
<gene>
    <name evidence="8" type="ORF">ASJ35_13290</name>
    <name evidence="9" type="ORF">FYJ76_14870</name>
</gene>
<evidence type="ECO:0000313" key="9">
    <source>
        <dbReference type="EMBL" id="MST93196.1"/>
    </source>
</evidence>
<dbReference type="GO" id="GO:0004348">
    <property type="term" value="F:glucosylceramidase activity"/>
    <property type="evidence" value="ECO:0007669"/>
    <property type="project" value="InterPro"/>
</dbReference>
<feature type="signal peptide" evidence="5">
    <location>
        <begin position="1"/>
        <end position="24"/>
    </location>
</feature>
<organism evidence="8 10">
    <name type="scientific">Ruthenibacterium lactatiformans</name>
    <dbReference type="NCBI Taxonomy" id="1550024"/>
    <lineage>
        <taxon>Bacteria</taxon>
        <taxon>Bacillati</taxon>
        <taxon>Bacillota</taxon>
        <taxon>Clostridia</taxon>
        <taxon>Eubacteriales</taxon>
        <taxon>Oscillospiraceae</taxon>
        <taxon>Ruthenibacterium</taxon>
    </lineage>
</organism>
<feature type="domain" description="Glycosyl hydrolase family 30 beta sandwich" evidence="7">
    <location>
        <begin position="432"/>
        <end position="492"/>
    </location>
</feature>
<dbReference type="Proteomes" id="UP000053433">
    <property type="component" value="Unassembled WGS sequence"/>
</dbReference>
<comment type="similarity">
    <text evidence="1 4">Belongs to the glycosyl hydrolase 30 family.</text>
</comment>
<evidence type="ECO:0000256" key="2">
    <source>
        <dbReference type="ARBA" id="ARBA00022729"/>
    </source>
</evidence>
<proteinExistence type="inferred from homology"/>
<evidence type="ECO:0000313" key="10">
    <source>
        <dbReference type="Proteomes" id="UP000053433"/>
    </source>
</evidence>
<accession>A0A0W7TNS8</accession>